<name>A0ABQ9JYL2_9CUCU</name>
<accession>A0ABQ9JYL2</accession>
<comment type="caution">
    <text evidence="2">The sequence shown here is derived from an EMBL/GenBank/DDBJ whole genome shotgun (WGS) entry which is preliminary data.</text>
</comment>
<proteinExistence type="predicted"/>
<dbReference type="EMBL" id="JAPWTJ010000074">
    <property type="protein sequence ID" value="KAJ8983455.1"/>
    <property type="molecule type" value="Genomic_DNA"/>
</dbReference>
<dbReference type="Proteomes" id="UP001162164">
    <property type="component" value="Unassembled WGS sequence"/>
</dbReference>
<organism evidence="2 3">
    <name type="scientific">Molorchus minor</name>
    <dbReference type="NCBI Taxonomy" id="1323400"/>
    <lineage>
        <taxon>Eukaryota</taxon>
        <taxon>Metazoa</taxon>
        <taxon>Ecdysozoa</taxon>
        <taxon>Arthropoda</taxon>
        <taxon>Hexapoda</taxon>
        <taxon>Insecta</taxon>
        <taxon>Pterygota</taxon>
        <taxon>Neoptera</taxon>
        <taxon>Endopterygota</taxon>
        <taxon>Coleoptera</taxon>
        <taxon>Polyphaga</taxon>
        <taxon>Cucujiformia</taxon>
        <taxon>Chrysomeloidea</taxon>
        <taxon>Cerambycidae</taxon>
        <taxon>Lamiinae</taxon>
        <taxon>Monochamini</taxon>
        <taxon>Molorchus</taxon>
    </lineage>
</organism>
<dbReference type="InterPro" id="IPR013607">
    <property type="entry name" value="Phospholipase_A2-like"/>
</dbReference>
<reference evidence="2" key="1">
    <citation type="journal article" date="2023" name="Insect Mol. Biol.">
        <title>Genome sequencing provides insights into the evolution of gene families encoding plant cell wall-degrading enzymes in longhorned beetles.</title>
        <authorList>
            <person name="Shin N.R."/>
            <person name="Okamura Y."/>
            <person name="Kirsch R."/>
            <person name="Pauchet Y."/>
        </authorList>
    </citation>
    <scope>NUCLEOTIDE SEQUENCE</scope>
    <source>
        <strain evidence="2">MMC_N1</strain>
    </source>
</reference>
<dbReference type="Pfam" id="PF08398">
    <property type="entry name" value="Phospholip_A2_4"/>
    <property type="match status" value="1"/>
</dbReference>
<gene>
    <name evidence="2" type="ORF">NQ317_013330</name>
</gene>
<sequence>MMVKRKAIRSKICHNSIKKGKGFLNTLINKLPIELHIPGYNYCGPGTKLAKRLARGDVGINPLDDACKKHDIAYSQFNNTSTRNVADRELATVAAARVKASDAKLGEKLAAFGVSNIMNMKSKLGMGLRKVRRKRGNNLKLKHGGAIGAVGGGAAGIAKAVNDAKTNQKLLDEQKRHNMMMEQTTKGRGFYLNPYPYVKPKNFQ</sequence>
<evidence type="ECO:0000259" key="1">
    <source>
        <dbReference type="Pfam" id="PF08398"/>
    </source>
</evidence>
<evidence type="ECO:0000313" key="2">
    <source>
        <dbReference type="EMBL" id="KAJ8983455.1"/>
    </source>
</evidence>
<dbReference type="InterPro" id="IPR036444">
    <property type="entry name" value="PLipase_A2_dom_sf"/>
</dbReference>
<evidence type="ECO:0000313" key="3">
    <source>
        <dbReference type="Proteomes" id="UP001162164"/>
    </source>
</evidence>
<protein>
    <recommendedName>
        <fullName evidence="1">Phospholipase A2-like domain-containing protein</fullName>
    </recommendedName>
</protein>
<feature type="domain" description="Phospholipase A2-like" evidence="1">
    <location>
        <begin position="34"/>
        <end position="92"/>
    </location>
</feature>
<keyword evidence="3" id="KW-1185">Reference proteome</keyword>
<dbReference type="Gene3D" id="1.20.90.10">
    <property type="entry name" value="Phospholipase A2 domain"/>
    <property type="match status" value="1"/>
</dbReference>